<proteinExistence type="predicted"/>
<keyword evidence="1" id="KW-0472">Membrane</keyword>
<dbReference type="EMBL" id="QDGZ01000007">
    <property type="protein sequence ID" value="PVG81539.1"/>
    <property type="molecule type" value="Genomic_DNA"/>
</dbReference>
<dbReference type="AlphaFoldDB" id="A0A2T8F769"/>
<reference evidence="2 3" key="1">
    <citation type="submission" date="2018-04" db="EMBL/GenBank/DDBJ databases">
        <title>Genome of Nocardioides gansuensis WSJ-1.</title>
        <authorList>
            <person name="Wu S."/>
            <person name="Wang G."/>
        </authorList>
    </citation>
    <scope>NUCLEOTIDE SEQUENCE [LARGE SCALE GENOMIC DNA]</scope>
    <source>
        <strain evidence="2 3">WSJ-1</strain>
    </source>
</reference>
<dbReference type="RefSeq" id="WP_116573306.1">
    <property type="nucleotide sequence ID" value="NZ_QDGZ01000007.1"/>
</dbReference>
<dbReference type="PROSITE" id="PS00409">
    <property type="entry name" value="PROKAR_NTER_METHYL"/>
    <property type="match status" value="1"/>
</dbReference>
<feature type="transmembrane region" description="Helical" evidence="1">
    <location>
        <begin position="12"/>
        <end position="36"/>
    </location>
</feature>
<keyword evidence="3" id="KW-1185">Reference proteome</keyword>
<dbReference type="InterPro" id="IPR028994">
    <property type="entry name" value="Integrin_alpha_N"/>
</dbReference>
<organism evidence="2 3">
    <name type="scientific">Nocardioides gansuensis</name>
    <dbReference type="NCBI Taxonomy" id="2138300"/>
    <lineage>
        <taxon>Bacteria</taxon>
        <taxon>Bacillati</taxon>
        <taxon>Actinomycetota</taxon>
        <taxon>Actinomycetes</taxon>
        <taxon>Propionibacteriales</taxon>
        <taxon>Nocardioidaceae</taxon>
        <taxon>Nocardioides</taxon>
    </lineage>
</organism>
<dbReference type="OrthoDB" id="3776932at2"/>
<comment type="caution">
    <text evidence="2">The sequence shown here is derived from an EMBL/GenBank/DDBJ whole genome shotgun (WGS) entry which is preliminary data.</text>
</comment>
<keyword evidence="1" id="KW-1133">Transmembrane helix</keyword>
<evidence type="ECO:0000313" key="2">
    <source>
        <dbReference type="EMBL" id="PVG81539.1"/>
    </source>
</evidence>
<protein>
    <recommendedName>
        <fullName evidence="4">Type II secretion system protein J</fullName>
    </recommendedName>
</protein>
<dbReference type="InterPro" id="IPR012902">
    <property type="entry name" value="N_methyl_site"/>
</dbReference>
<dbReference type="SUPFAM" id="SSF69318">
    <property type="entry name" value="Integrin alpha N-terminal domain"/>
    <property type="match status" value="1"/>
</dbReference>
<keyword evidence="1" id="KW-0812">Transmembrane</keyword>
<sequence length="218" mass="23613">MSTQTRPRDAGVTLIEVLVAMALFAVVGSVLLGFAVSTSRVTDQTRSMTLVSEETRLAMERFTRELRQASEVLHVALPPATGGGTALTFWTDFNGNGRQDLGAADPEVLTYRWTPTSRQLTLTANDASGTATTLPVLAAAVSDFGIDLRSSSWQYDADGDGITTWREVDASAGNDNGVPDSATELRHLDLVVVWITATDDIHEQSYHTQVDLRNRTVD</sequence>
<evidence type="ECO:0008006" key="4">
    <source>
        <dbReference type="Google" id="ProtNLM"/>
    </source>
</evidence>
<dbReference type="NCBIfam" id="TIGR02532">
    <property type="entry name" value="IV_pilin_GFxxxE"/>
    <property type="match status" value="1"/>
</dbReference>
<name>A0A2T8F769_9ACTN</name>
<evidence type="ECO:0000313" key="3">
    <source>
        <dbReference type="Proteomes" id="UP000246018"/>
    </source>
</evidence>
<accession>A0A2T8F769</accession>
<gene>
    <name evidence="2" type="ORF">DDE18_16130</name>
</gene>
<dbReference type="Proteomes" id="UP000246018">
    <property type="component" value="Unassembled WGS sequence"/>
</dbReference>
<dbReference type="Pfam" id="PF07963">
    <property type="entry name" value="N_methyl"/>
    <property type="match status" value="1"/>
</dbReference>
<evidence type="ECO:0000256" key="1">
    <source>
        <dbReference type="SAM" id="Phobius"/>
    </source>
</evidence>